<sequence length="107" mass="11638">HHRMVKQQNKCGYGLQGVCCRLCSNGPCRLSPAKPKGVCGADADTIACRNFLRQVAAGSGCYTHVVENTARRLKEMAQELQAEGKKPKYKDSVAKLAKILQINCCGN</sequence>
<dbReference type="Gene3D" id="1.20.1270.30">
    <property type="match status" value="1"/>
</dbReference>
<dbReference type="InterPro" id="IPR011254">
    <property type="entry name" value="Prismane-like_sf"/>
</dbReference>
<evidence type="ECO:0000313" key="6">
    <source>
        <dbReference type="Proteomes" id="UP001315001"/>
    </source>
</evidence>
<proteinExistence type="predicted"/>
<dbReference type="SUPFAM" id="SSF56821">
    <property type="entry name" value="Prismane protein-like"/>
    <property type="match status" value="1"/>
</dbReference>
<dbReference type="PANTHER" id="PTHR30109:SF4">
    <property type="entry name" value="CARBON MONOXIDE DEHYDROGENASE"/>
    <property type="match status" value="1"/>
</dbReference>
<organism evidence="4 6">
    <name type="scientific">Anaerobutyricum soehngenii</name>
    <dbReference type="NCBI Taxonomy" id="105843"/>
    <lineage>
        <taxon>Bacteria</taxon>
        <taxon>Bacillati</taxon>
        <taxon>Bacillota</taxon>
        <taxon>Clostridia</taxon>
        <taxon>Lachnospirales</taxon>
        <taxon>Lachnospiraceae</taxon>
        <taxon>Anaerobutyricum</taxon>
    </lineage>
</organism>
<dbReference type="EMBL" id="JAFIQO010000190">
    <property type="protein sequence ID" value="MBP0058449.1"/>
    <property type="molecule type" value="Genomic_DNA"/>
</dbReference>
<keyword evidence="1" id="KW-0004">4Fe-4S</keyword>
<protein>
    <submittedName>
        <fullName evidence="4">Carbon monoxide dehydrogenase</fullName>
    </submittedName>
</protein>
<evidence type="ECO:0000313" key="4">
    <source>
        <dbReference type="EMBL" id="MBP0058449.1"/>
    </source>
</evidence>
<gene>
    <name evidence="4" type="ORF">JYQ75_13795</name>
    <name evidence="5" type="ORF">JYQ75_13805</name>
</gene>
<feature type="non-terminal residue" evidence="4">
    <location>
        <position position="107"/>
    </location>
</feature>
<dbReference type="Proteomes" id="UP001315001">
    <property type="component" value="Unassembled WGS sequence"/>
</dbReference>
<reference evidence="4 6" key="1">
    <citation type="submission" date="2021-02" db="EMBL/GenBank/DDBJ databases">
        <title>Lactate utilizing bacteria of the human gut.</title>
        <authorList>
            <person name="Sheridan P.O."/>
        </authorList>
    </citation>
    <scope>NUCLEOTIDE SEQUENCE [LARGE SCALE GENOMIC DNA]</scope>
    <source>
        <strain evidence="4 6">HTF-83D</strain>
    </source>
</reference>
<dbReference type="InterPro" id="IPR004137">
    <property type="entry name" value="HCP/CODH"/>
</dbReference>
<evidence type="ECO:0000313" key="5">
    <source>
        <dbReference type="EMBL" id="MBP0058451.1"/>
    </source>
</evidence>
<keyword evidence="1" id="KW-0408">Iron</keyword>
<keyword evidence="1" id="KW-0411">Iron-sulfur</keyword>
<keyword evidence="6" id="KW-1185">Reference proteome</keyword>
<dbReference type="PANTHER" id="PTHR30109">
    <property type="entry name" value="HYDROXYLAMINE REDUCTASE"/>
    <property type="match status" value="1"/>
</dbReference>
<dbReference type="EMBL" id="JAFIQO010000193">
    <property type="protein sequence ID" value="MBP0058451.1"/>
    <property type="molecule type" value="Genomic_DNA"/>
</dbReference>
<dbReference type="Pfam" id="PF03063">
    <property type="entry name" value="Prismane"/>
    <property type="match status" value="1"/>
</dbReference>
<keyword evidence="2" id="KW-0533">Nickel</keyword>
<evidence type="ECO:0000256" key="3">
    <source>
        <dbReference type="ARBA" id="ARBA00023002"/>
    </source>
</evidence>
<keyword evidence="3" id="KW-0560">Oxidoreductase</keyword>
<name>A0ABS3ZNE8_9FIRM</name>
<feature type="non-terminal residue" evidence="4">
    <location>
        <position position="1"/>
    </location>
</feature>
<evidence type="ECO:0000256" key="2">
    <source>
        <dbReference type="ARBA" id="ARBA00022596"/>
    </source>
</evidence>
<comment type="caution">
    <text evidence="4">The sequence shown here is derived from an EMBL/GenBank/DDBJ whole genome shotgun (WGS) entry which is preliminary data.</text>
</comment>
<dbReference type="InterPro" id="IPR016101">
    <property type="entry name" value="CO_DH_a-bundle"/>
</dbReference>
<accession>A0ABS3ZNE8</accession>
<keyword evidence="1" id="KW-0479">Metal-binding</keyword>
<evidence type="ECO:0000256" key="1">
    <source>
        <dbReference type="ARBA" id="ARBA00022485"/>
    </source>
</evidence>